<dbReference type="Proteomes" id="UP000626210">
    <property type="component" value="Unassembled WGS sequence"/>
</dbReference>
<evidence type="ECO:0000313" key="3">
    <source>
        <dbReference type="Proteomes" id="UP000626210"/>
    </source>
</evidence>
<keyword evidence="1" id="KW-0812">Transmembrane</keyword>
<evidence type="ECO:0000313" key="2">
    <source>
        <dbReference type="EMBL" id="GHC80678.1"/>
    </source>
</evidence>
<name>A0ABQ3G0X4_9BURK</name>
<evidence type="ECO:0000256" key="1">
    <source>
        <dbReference type="SAM" id="Phobius"/>
    </source>
</evidence>
<proteinExistence type="predicted"/>
<feature type="transmembrane region" description="Helical" evidence="1">
    <location>
        <begin position="40"/>
        <end position="60"/>
    </location>
</feature>
<keyword evidence="3" id="KW-1185">Reference proteome</keyword>
<comment type="caution">
    <text evidence="2">The sequence shown here is derived from an EMBL/GenBank/DDBJ whole genome shotgun (WGS) entry which is preliminary data.</text>
</comment>
<protein>
    <submittedName>
        <fullName evidence="2">Uncharacterized protein</fullName>
    </submittedName>
</protein>
<organism evidence="2 3">
    <name type="scientific">Pseudorhodoferax aquiterrae</name>
    <dbReference type="NCBI Taxonomy" id="747304"/>
    <lineage>
        <taxon>Bacteria</taxon>
        <taxon>Pseudomonadati</taxon>
        <taxon>Pseudomonadota</taxon>
        <taxon>Betaproteobacteria</taxon>
        <taxon>Burkholderiales</taxon>
        <taxon>Comamonadaceae</taxon>
    </lineage>
</organism>
<gene>
    <name evidence="2" type="ORF">GCM10007320_22520</name>
</gene>
<dbReference type="EMBL" id="BMYK01000005">
    <property type="protein sequence ID" value="GHC80678.1"/>
    <property type="molecule type" value="Genomic_DNA"/>
</dbReference>
<reference evidence="3" key="1">
    <citation type="journal article" date="2019" name="Int. J. Syst. Evol. Microbiol.">
        <title>The Global Catalogue of Microorganisms (GCM) 10K type strain sequencing project: providing services to taxonomists for standard genome sequencing and annotation.</title>
        <authorList>
            <consortium name="The Broad Institute Genomics Platform"/>
            <consortium name="The Broad Institute Genome Sequencing Center for Infectious Disease"/>
            <person name="Wu L."/>
            <person name="Ma J."/>
        </authorList>
    </citation>
    <scope>NUCLEOTIDE SEQUENCE [LARGE SCALE GENOMIC DNA]</scope>
    <source>
        <strain evidence="3">KCTC 23314</strain>
    </source>
</reference>
<sequence length="65" mass="7016">MRTRAMRSAPELPHEKLLVNTTPFPPATTGLPSPWRSARLAFVLHALAMVGVLTAITALIERAAP</sequence>
<accession>A0ABQ3G0X4</accession>
<keyword evidence="1" id="KW-0472">Membrane</keyword>
<keyword evidence="1" id="KW-1133">Transmembrane helix</keyword>